<dbReference type="PROSITE" id="PS50026">
    <property type="entry name" value="EGF_3"/>
    <property type="match status" value="1"/>
</dbReference>
<feature type="disulfide bond" evidence="6">
    <location>
        <begin position="147"/>
        <end position="156"/>
    </location>
</feature>
<dbReference type="Gene3D" id="2.10.70.10">
    <property type="entry name" value="Complement Module, domain 1"/>
    <property type="match status" value="1"/>
</dbReference>
<dbReference type="InterPro" id="IPR000152">
    <property type="entry name" value="EGF-type_Asp/Asn_hydroxyl_site"/>
</dbReference>
<dbReference type="PROSITE" id="PS01186">
    <property type="entry name" value="EGF_2"/>
    <property type="match status" value="1"/>
</dbReference>
<dbReference type="AlphaFoldDB" id="A0A7M7N329"/>
<dbReference type="EnsemblMetazoa" id="XM_030973503">
    <property type="protein sequence ID" value="XP_030829363"/>
    <property type="gene ID" value="LOC115919495"/>
</dbReference>
<dbReference type="SUPFAM" id="SSF57535">
    <property type="entry name" value="Complement control module/SCR domain"/>
    <property type="match status" value="1"/>
</dbReference>
<evidence type="ECO:0000256" key="6">
    <source>
        <dbReference type="PROSITE-ProRule" id="PRU00076"/>
    </source>
</evidence>
<dbReference type="InterPro" id="IPR018097">
    <property type="entry name" value="EGF_Ca-bd_CS"/>
</dbReference>
<dbReference type="RefSeq" id="XP_030829363.1">
    <property type="nucleotide sequence ID" value="XM_030973503.1"/>
</dbReference>
<dbReference type="InterPro" id="IPR000742">
    <property type="entry name" value="EGF"/>
</dbReference>
<dbReference type="PANTHER" id="PTHR12916:SF4">
    <property type="entry name" value="UNINFLATABLE, ISOFORM C"/>
    <property type="match status" value="1"/>
</dbReference>
<evidence type="ECO:0000259" key="8">
    <source>
        <dbReference type="PROSITE" id="PS50026"/>
    </source>
</evidence>
<comment type="caution">
    <text evidence="6">Lacks conserved residue(s) required for the propagation of feature annotation.</text>
</comment>
<evidence type="ECO:0000256" key="2">
    <source>
        <dbReference type="ARBA" id="ARBA00022729"/>
    </source>
</evidence>
<dbReference type="SMART" id="SM00181">
    <property type="entry name" value="EGF"/>
    <property type="match status" value="1"/>
</dbReference>
<dbReference type="OrthoDB" id="430340at2759"/>
<dbReference type="InParanoid" id="A0A7M7N329"/>
<dbReference type="PROSITE" id="PS00010">
    <property type="entry name" value="ASX_HYDROXYL"/>
    <property type="match status" value="1"/>
</dbReference>
<dbReference type="GO" id="GO:0005509">
    <property type="term" value="F:calcium ion binding"/>
    <property type="evidence" value="ECO:0007669"/>
    <property type="project" value="InterPro"/>
</dbReference>
<dbReference type="Proteomes" id="UP000007110">
    <property type="component" value="Unassembled WGS sequence"/>
</dbReference>
<reference evidence="10" key="1">
    <citation type="submission" date="2015-02" db="EMBL/GenBank/DDBJ databases">
        <title>Genome sequencing for Strongylocentrotus purpuratus.</title>
        <authorList>
            <person name="Murali S."/>
            <person name="Liu Y."/>
            <person name="Vee V."/>
            <person name="English A."/>
            <person name="Wang M."/>
            <person name="Skinner E."/>
            <person name="Han Y."/>
            <person name="Muzny D.M."/>
            <person name="Worley K.C."/>
            <person name="Gibbs R.A."/>
        </authorList>
    </citation>
    <scope>NUCLEOTIDE SEQUENCE</scope>
</reference>
<protein>
    <recommendedName>
        <fullName evidence="8">EGF-like domain-containing protein</fullName>
    </recommendedName>
</protein>
<keyword evidence="4 6" id="KW-1015">Disulfide bond</keyword>
<keyword evidence="10" id="KW-1185">Reference proteome</keyword>
<reference evidence="9" key="2">
    <citation type="submission" date="2021-01" db="UniProtKB">
        <authorList>
            <consortium name="EnsemblMetazoa"/>
        </authorList>
    </citation>
    <scope>IDENTIFICATION</scope>
</reference>
<keyword evidence="3" id="KW-0677">Repeat</keyword>
<organism evidence="9 10">
    <name type="scientific">Strongylocentrotus purpuratus</name>
    <name type="common">Purple sea urchin</name>
    <dbReference type="NCBI Taxonomy" id="7668"/>
    <lineage>
        <taxon>Eukaryota</taxon>
        <taxon>Metazoa</taxon>
        <taxon>Echinodermata</taxon>
        <taxon>Eleutherozoa</taxon>
        <taxon>Echinozoa</taxon>
        <taxon>Echinoidea</taxon>
        <taxon>Euechinoidea</taxon>
        <taxon>Echinacea</taxon>
        <taxon>Camarodonta</taxon>
        <taxon>Echinidea</taxon>
        <taxon>Strongylocentrotidae</taxon>
        <taxon>Strongylocentrotus</taxon>
    </lineage>
</organism>
<keyword evidence="5" id="KW-0325">Glycoprotein</keyword>
<dbReference type="FunFam" id="2.10.25.10:FF:000143">
    <property type="entry name" value="Protein crumbs 1"/>
    <property type="match status" value="1"/>
</dbReference>
<sequence length="163" mass="17483">MDISCSSKSILWQSAICVAVLTMLYVVALSDEDVCTVPESNCTCSSPLTSRPPRPSFADCSVGELPGNLTSLINDTCETNANVPCNTVCMFKCDAGYTITHNKSIICKIGMFTPDIPSCNETDECASNPCVNNGTCEDLLNDYNCICLPGYEGKNCQKGKSFS</sequence>
<keyword evidence="1 6" id="KW-0245">EGF-like domain</keyword>
<proteinExistence type="predicted"/>
<feature type="signal peptide" evidence="7">
    <location>
        <begin position="1"/>
        <end position="30"/>
    </location>
</feature>
<dbReference type="CDD" id="cd00054">
    <property type="entry name" value="EGF_CA"/>
    <property type="match status" value="1"/>
</dbReference>
<evidence type="ECO:0000313" key="10">
    <source>
        <dbReference type="Proteomes" id="UP000007110"/>
    </source>
</evidence>
<evidence type="ECO:0000313" key="9">
    <source>
        <dbReference type="EnsemblMetazoa" id="XP_030829363"/>
    </source>
</evidence>
<dbReference type="InterPro" id="IPR035976">
    <property type="entry name" value="Sushi/SCR/CCP_sf"/>
</dbReference>
<evidence type="ECO:0000256" key="3">
    <source>
        <dbReference type="ARBA" id="ARBA00022737"/>
    </source>
</evidence>
<evidence type="ECO:0000256" key="5">
    <source>
        <dbReference type="ARBA" id="ARBA00023180"/>
    </source>
</evidence>
<feature type="domain" description="EGF-like" evidence="8">
    <location>
        <begin position="121"/>
        <end position="157"/>
    </location>
</feature>
<name>A0A7M7N329_STRPU</name>
<dbReference type="PANTHER" id="PTHR12916">
    <property type="entry name" value="CYTOCHROME C OXIDASE POLYPEPTIDE VIC-2"/>
    <property type="match status" value="1"/>
</dbReference>
<dbReference type="Gene3D" id="2.10.25.10">
    <property type="entry name" value="Laminin"/>
    <property type="match status" value="1"/>
</dbReference>
<dbReference type="PRINTS" id="PR00010">
    <property type="entry name" value="EGFBLOOD"/>
</dbReference>
<dbReference type="PROSITE" id="PS00022">
    <property type="entry name" value="EGF_1"/>
    <property type="match status" value="1"/>
</dbReference>
<dbReference type="SMART" id="SM00179">
    <property type="entry name" value="EGF_CA"/>
    <property type="match status" value="1"/>
</dbReference>
<dbReference type="GeneID" id="115919495"/>
<feature type="chain" id="PRO_5029820511" description="EGF-like domain-containing protein" evidence="7">
    <location>
        <begin position="31"/>
        <end position="163"/>
    </location>
</feature>
<dbReference type="KEGG" id="spu:115919495"/>
<evidence type="ECO:0000256" key="1">
    <source>
        <dbReference type="ARBA" id="ARBA00022536"/>
    </source>
</evidence>
<accession>A0A7M7N329</accession>
<keyword evidence="2 7" id="KW-0732">Signal</keyword>
<evidence type="ECO:0000256" key="4">
    <source>
        <dbReference type="ARBA" id="ARBA00023157"/>
    </source>
</evidence>
<dbReference type="SUPFAM" id="SSF57196">
    <property type="entry name" value="EGF/Laminin"/>
    <property type="match status" value="1"/>
</dbReference>
<dbReference type="PROSITE" id="PS01187">
    <property type="entry name" value="EGF_CA"/>
    <property type="match status" value="1"/>
</dbReference>
<dbReference type="Pfam" id="PF00008">
    <property type="entry name" value="EGF"/>
    <property type="match status" value="1"/>
</dbReference>
<evidence type="ECO:0000256" key="7">
    <source>
        <dbReference type="SAM" id="SignalP"/>
    </source>
</evidence>
<dbReference type="InterPro" id="IPR001881">
    <property type="entry name" value="EGF-like_Ca-bd_dom"/>
</dbReference>